<evidence type="ECO:0000313" key="3">
    <source>
        <dbReference type="Proteomes" id="UP001317629"/>
    </source>
</evidence>
<dbReference type="InterPro" id="IPR025240">
    <property type="entry name" value="DUF4189"/>
</dbReference>
<sequence>MRLSAFILVTGITAQIAPAGAEENLWGAIALGGNGFGASRGRPDENAAISGALRQCEESGGAGECKIRLTYRNRCAAYASGDNREVAIAYADTMEKASKLAQRSCSEATKNCRIQYAACSVPSSFN</sequence>
<evidence type="ECO:0000259" key="1">
    <source>
        <dbReference type="Pfam" id="PF13827"/>
    </source>
</evidence>
<reference evidence="2 3" key="1">
    <citation type="journal article" date="2023" name="Int. J. Syst. Evol. Microbiol.">
        <title>Methylocystis iwaonis sp. nov., a type II methane-oxidizing bacterium from surface soil of a rice paddy field in Japan, and emended description of the genus Methylocystis (ex Whittenbury et al. 1970) Bowman et al. 1993.</title>
        <authorList>
            <person name="Kaise H."/>
            <person name="Sawadogo J.B."/>
            <person name="Alam M.S."/>
            <person name="Ueno C."/>
            <person name="Dianou D."/>
            <person name="Shinjo R."/>
            <person name="Asakawa S."/>
        </authorList>
    </citation>
    <scope>NUCLEOTIDE SEQUENCE [LARGE SCALE GENOMIC DNA]</scope>
    <source>
        <strain evidence="2 3">SS37A-Re</strain>
    </source>
</reference>
<geneLocation type="plasmid" evidence="2 3">
    <name>pSS37A-Re-1</name>
</geneLocation>
<dbReference type="EMBL" id="AP027143">
    <property type="protein sequence ID" value="BDV36155.1"/>
    <property type="molecule type" value="Genomic_DNA"/>
</dbReference>
<name>A0ABN6VP48_9HYPH</name>
<dbReference type="Proteomes" id="UP001317629">
    <property type="component" value="Plasmid pSS37A-Re-1"/>
</dbReference>
<dbReference type="RefSeq" id="WP_281932102.1">
    <property type="nucleotide sequence ID" value="NZ_AP027143.1"/>
</dbReference>
<keyword evidence="2" id="KW-0614">Plasmid</keyword>
<feature type="domain" description="DUF4189" evidence="1">
    <location>
        <begin position="26"/>
        <end position="119"/>
    </location>
</feature>
<proteinExistence type="predicted"/>
<protein>
    <recommendedName>
        <fullName evidence="1">DUF4189 domain-containing protein</fullName>
    </recommendedName>
</protein>
<keyword evidence="3" id="KW-1185">Reference proteome</keyword>
<gene>
    <name evidence="2" type="ORF">SS37A_36850</name>
</gene>
<accession>A0ABN6VP48</accession>
<organism evidence="2 3">
    <name type="scientific">Methylocystis iwaonis</name>
    <dbReference type="NCBI Taxonomy" id="2885079"/>
    <lineage>
        <taxon>Bacteria</taxon>
        <taxon>Pseudomonadati</taxon>
        <taxon>Pseudomonadota</taxon>
        <taxon>Alphaproteobacteria</taxon>
        <taxon>Hyphomicrobiales</taxon>
        <taxon>Methylocystaceae</taxon>
        <taxon>Methylocystis</taxon>
    </lineage>
</organism>
<dbReference type="Pfam" id="PF13827">
    <property type="entry name" value="DUF4189"/>
    <property type="match status" value="1"/>
</dbReference>
<evidence type="ECO:0000313" key="2">
    <source>
        <dbReference type="EMBL" id="BDV36155.1"/>
    </source>
</evidence>